<keyword evidence="2" id="KW-1185">Reference proteome</keyword>
<name>A0A016SVN3_9BILA</name>
<dbReference type="EMBL" id="JARK01001508">
    <property type="protein sequence ID" value="EYB94404.1"/>
    <property type="molecule type" value="Genomic_DNA"/>
</dbReference>
<dbReference type="AlphaFoldDB" id="A0A016SVN3"/>
<gene>
    <name evidence="1" type="primary">Acey_s0172.g373</name>
    <name evidence="1" type="ORF">Y032_0172g373</name>
</gene>
<proteinExistence type="predicted"/>
<accession>A0A016SVN3</accession>
<protein>
    <submittedName>
        <fullName evidence="1">Uncharacterized protein</fullName>
    </submittedName>
</protein>
<dbReference type="Proteomes" id="UP000024635">
    <property type="component" value="Unassembled WGS sequence"/>
</dbReference>
<comment type="caution">
    <text evidence="1">The sequence shown here is derived from an EMBL/GenBank/DDBJ whole genome shotgun (WGS) entry which is preliminary data.</text>
</comment>
<reference evidence="2" key="1">
    <citation type="journal article" date="2015" name="Nat. Genet.">
        <title>The genome and transcriptome of the zoonotic hookworm Ancylostoma ceylanicum identify infection-specific gene families.</title>
        <authorList>
            <person name="Schwarz E.M."/>
            <person name="Hu Y."/>
            <person name="Antoshechkin I."/>
            <person name="Miller M.M."/>
            <person name="Sternberg P.W."/>
            <person name="Aroian R.V."/>
        </authorList>
    </citation>
    <scope>NUCLEOTIDE SEQUENCE</scope>
    <source>
        <strain evidence="2">HY135</strain>
    </source>
</reference>
<evidence type="ECO:0000313" key="1">
    <source>
        <dbReference type="EMBL" id="EYB94404.1"/>
    </source>
</evidence>
<evidence type="ECO:0000313" key="2">
    <source>
        <dbReference type="Proteomes" id="UP000024635"/>
    </source>
</evidence>
<organism evidence="1 2">
    <name type="scientific">Ancylostoma ceylanicum</name>
    <dbReference type="NCBI Taxonomy" id="53326"/>
    <lineage>
        <taxon>Eukaryota</taxon>
        <taxon>Metazoa</taxon>
        <taxon>Ecdysozoa</taxon>
        <taxon>Nematoda</taxon>
        <taxon>Chromadorea</taxon>
        <taxon>Rhabditida</taxon>
        <taxon>Rhabditina</taxon>
        <taxon>Rhabditomorpha</taxon>
        <taxon>Strongyloidea</taxon>
        <taxon>Ancylostomatidae</taxon>
        <taxon>Ancylostomatinae</taxon>
        <taxon>Ancylostoma</taxon>
    </lineage>
</organism>
<sequence>MFVLADLEVHILRDRKRGVARVEEIGRNICKEDTKGYKILCNTHSNIFSFSVKTQVKKTARTYCPTQ</sequence>